<sequence>MTKHYLQHKKTADKVIKENVAFFANLYGVPVKRVAIRNQRTRWGSCSKLGNLNFNYKIIFLPADLRNMVIVHEICHLLEFNHSHKFWAHVAMVFPNHRELTKQLRKTDMRTIGK</sequence>
<organism evidence="2 3">
    <name type="scientific">candidate division WWE3 bacterium</name>
    <dbReference type="NCBI Taxonomy" id="2053526"/>
    <lineage>
        <taxon>Bacteria</taxon>
        <taxon>Katanobacteria</taxon>
    </lineage>
</organism>
<comment type="caution">
    <text evidence="2">The sequence shown here is derived from an EMBL/GenBank/DDBJ whole genome shotgun (WGS) entry which is preliminary data.</text>
</comment>
<dbReference type="InterPro" id="IPR053136">
    <property type="entry name" value="UTP_pyrophosphatase-like"/>
</dbReference>
<dbReference type="PANTHER" id="PTHR30399:SF1">
    <property type="entry name" value="UTP PYROPHOSPHATASE"/>
    <property type="match status" value="1"/>
</dbReference>
<reference evidence="2 3" key="1">
    <citation type="journal article" date="2020" name="Biotechnol. Biofuels">
        <title>New insights from the biogas microbiome by comprehensive genome-resolved metagenomics of nearly 1600 species originating from multiple anaerobic digesters.</title>
        <authorList>
            <person name="Campanaro S."/>
            <person name="Treu L."/>
            <person name="Rodriguez-R L.M."/>
            <person name="Kovalovszki A."/>
            <person name="Ziels R.M."/>
            <person name="Maus I."/>
            <person name="Zhu X."/>
            <person name="Kougias P.G."/>
            <person name="Basile A."/>
            <person name="Luo G."/>
            <person name="Schluter A."/>
            <person name="Konstantinidis K.T."/>
            <person name="Angelidaki I."/>
        </authorList>
    </citation>
    <scope>NUCLEOTIDE SEQUENCE [LARGE SCALE GENOMIC DNA]</scope>
    <source>
        <strain evidence="2">AS27yjCOA_165</strain>
    </source>
</reference>
<dbReference type="InterPro" id="IPR002725">
    <property type="entry name" value="YgjP-like_metallopeptidase"/>
</dbReference>
<evidence type="ECO:0000313" key="3">
    <source>
        <dbReference type="Proteomes" id="UP000526033"/>
    </source>
</evidence>
<dbReference type="Pfam" id="PF01863">
    <property type="entry name" value="YgjP-like"/>
    <property type="match status" value="1"/>
</dbReference>
<dbReference type="CDD" id="cd07344">
    <property type="entry name" value="M48_yhfN_like"/>
    <property type="match status" value="1"/>
</dbReference>
<protein>
    <submittedName>
        <fullName evidence="2">M48 family metallopeptidase</fullName>
    </submittedName>
</protein>
<dbReference type="AlphaFoldDB" id="A0A7X9DL70"/>
<dbReference type="EMBL" id="JAAZNL010000071">
    <property type="protein sequence ID" value="NMB70515.1"/>
    <property type="molecule type" value="Genomic_DNA"/>
</dbReference>
<feature type="domain" description="YgjP-like metallopeptidase" evidence="1">
    <location>
        <begin position="9"/>
        <end position="106"/>
    </location>
</feature>
<evidence type="ECO:0000313" key="2">
    <source>
        <dbReference type="EMBL" id="NMB70515.1"/>
    </source>
</evidence>
<name>A0A7X9DL70_UNCKA</name>
<dbReference type="Gene3D" id="3.30.2010.10">
    <property type="entry name" value="Metalloproteases ('zincins'), catalytic domain"/>
    <property type="match status" value="1"/>
</dbReference>
<gene>
    <name evidence="2" type="ORF">GYA27_04990</name>
</gene>
<evidence type="ECO:0000259" key="1">
    <source>
        <dbReference type="Pfam" id="PF01863"/>
    </source>
</evidence>
<dbReference type="Proteomes" id="UP000526033">
    <property type="component" value="Unassembled WGS sequence"/>
</dbReference>
<proteinExistence type="predicted"/>
<accession>A0A7X9DL70</accession>
<dbReference type="PANTHER" id="PTHR30399">
    <property type="entry name" value="UNCHARACTERIZED PROTEIN YGJP"/>
    <property type="match status" value="1"/>
</dbReference>